<accession>A0A8X6KT65</accession>
<dbReference type="AlphaFoldDB" id="A0A8X6KT65"/>
<evidence type="ECO:0000313" key="2">
    <source>
        <dbReference type="Proteomes" id="UP000887116"/>
    </source>
</evidence>
<reference evidence="1" key="1">
    <citation type="submission" date="2020-07" db="EMBL/GenBank/DDBJ databases">
        <title>Multicomponent nature underlies the extraordinary mechanical properties of spider dragline silk.</title>
        <authorList>
            <person name="Kono N."/>
            <person name="Nakamura H."/>
            <person name="Mori M."/>
            <person name="Yoshida Y."/>
            <person name="Ohtoshi R."/>
            <person name="Malay A.D."/>
            <person name="Moran D.A.P."/>
            <person name="Tomita M."/>
            <person name="Numata K."/>
            <person name="Arakawa K."/>
        </authorList>
    </citation>
    <scope>NUCLEOTIDE SEQUENCE</scope>
</reference>
<organism evidence="1 2">
    <name type="scientific">Trichonephila clavata</name>
    <name type="common">Joro spider</name>
    <name type="synonym">Nephila clavata</name>
    <dbReference type="NCBI Taxonomy" id="2740835"/>
    <lineage>
        <taxon>Eukaryota</taxon>
        <taxon>Metazoa</taxon>
        <taxon>Ecdysozoa</taxon>
        <taxon>Arthropoda</taxon>
        <taxon>Chelicerata</taxon>
        <taxon>Arachnida</taxon>
        <taxon>Araneae</taxon>
        <taxon>Araneomorphae</taxon>
        <taxon>Entelegynae</taxon>
        <taxon>Araneoidea</taxon>
        <taxon>Nephilidae</taxon>
        <taxon>Trichonephila</taxon>
    </lineage>
</organism>
<dbReference type="Proteomes" id="UP000887116">
    <property type="component" value="Unassembled WGS sequence"/>
</dbReference>
<proteinExistence type="predicted"/>
<evidence type="ECO:0000313" key="1">
    <source>
        <dbReference type="EMBL" id="GFQ83376.1"/>
    </source>
</evidence>
<comment type="caution">
    <text evidence="1">The sequence shown here is derived from an EMBL/GenBank/DDBJ whole genome shotgun (WGS) entry which is preliminary data.</text>
</comment>
<sequence length="89" mass="10045">MVWDAFGYHGKSHYFKQGGTLNSGTYIREVGDPRSPTCLTCITGSRFRNTTYLYVSHHKPLQCTTDFESSQGCLEVLDPDTNRSSTYDP</sequence>
<name>A0A8X6KT65_TRICU</name>
<gene>
    <name evidence="1" type="ORF">TNCT_710481</name>
</gene>
<dbReference type="EMBL" id="BMAO01022647">
    <property type="protein sequence ID" value="GFQ83376.1"/>
    <property type="molecule type" value="Genomic_DNA"/>
</dbReference>
<protein>
    <submittedName>
        <fullName evidence="1">Uncharacterized protein</fullName>
    </submittedName>
</protein>
<keyword evidence="2" id="KW-1185">Reference proteome</keyword>